<reference evidence="2" key="1">
    <citation type="journal article" date="2015" name="Nat. Genet.">
        <title>The pineapple genome and the evolution of CAM photosynthesis.</title>
        <authorList>
            <person name="Ming R."/>
            <person name="VanBuren R."/>
            <person name="Wai C.M."/>
            <person name="Tang H."/>
            <person name="Schatz M.C."/>
            <person name="Bowers J.E."/>
            <person name="Lyons E."/>
            <person name="Wang M.L."/>
            <person name="Chen J."/>
            <person name="Biggers E."/>
            <person name="Zhang J."/>
            <person name="Huang L."/>
            <person name="Zhang L."/>
            <person name="Miao W."/>
            <person name="Zhang J."/>
            <person name="Ye Z."/>
            <person name="Miao C."/>
            <person name="Lin Z."/>
            <person name="Wang H."/>
            <person name="Zhou H."/>
            <person name="Yim W.C."/>
            <person name="Priest H.D."/>
            <person name="Zheng C."/>
            <person name="Woodhouse M."/>
            <person name="Edger P.P."/>
            <person name="Guyot R."/>
            <person name="Guo H.B."/>
            <person name="Guo H."/>
            <person name="Zheng G."/>
            <person name="Singh R."/>
            <person name="Sharma A."/>
            <person name="Min X."/>
            <person name="Zheng Y."/>
            <person name="Lee H."/>
            <person name="Gurtowski J."/>
            <person name="Sedlazeck F.J."/>
            <person name="Harkess A."/>
            <person name="McKain M.R."/>
            <person name="Liao Z."/>
            <person name="Fang J."/>
            <person name="Liu J."/>
            <person name="Zhang X."/>
            <person name="Zhang Q."/>
            <person name="Hu W."/>
            <person name="Qin Y."/>
            <person name="Wang K."/>
            <person name="Chen L.Y."/>
            <person name="Shirley N."/>
            <person name="Lin Y.R."/>
            <person name="Liu L.Y."/>
            <person name="Hernandez A.G."/>
            <person name="Wright C.L."/>
            <person name="Bulone V."/>
            <person name="Tuskan G.A."/>
            <person name="Heath K."/>
            <person name="Zee F."/>
            <person name="Moore P.H."/>
            <person name="Sunkar R."/>
            <person name="Leebens-Mack J.H."/>
            <person name="Mockler T."/>
            <person name="Bennetzen J.L."/>
            <person name="Freeling M."/>
            <person name="Sankoff D."/>
            <person name="Paterson A.H."/>
            <person name="Zhu X."/>
            <person name="Yang X."/>
            <person name="Smith J.A."/>
            <person name="Cushman J.C."/>
            <person name="Paull R.E."/>
            <person name="Yu Q."/>
        </authorList>
    </citation>
    <scope>NUCLEOTIDE SEQUENCE [LARGE SCALE GENOMIC DNA]</scope>
    <source>
        <strain evidence="2">cv. F153</strain>
    </source>
</reference>
<dbReference type="Pfam" id="PF00855">
    <property type="entry name" value="PWWP"/>
    <property type="match status" value="1"/>
</dbReference>
<dbReference type="InterPro" id="IPR000313">
    <property type="entry name" value="PWWP_dom"/>
</dbReference>
<dbReference type="PANTHER" id="PTHR10688:SF14">
    <property type="entry name" value="PWWP DOMAIN-CONTAINING PROTEIN"/>
    <property type="match status" value="1"/>
</dbReference>
<keyword evidence="2" id="KW-1185">Reference proteome</keyword>
<proteinExistence type="predicted"/>
<organism evidence="2 3">
    <name type="scientific">Ananas comosus</name>
    <name type="common">Pineapple</name>
    <name type="synonym">Ananas ananas</name>
    <dbReference type="NCBI Taxonomy" id="4615"/>
    <lineage>
        <taxon>Eukaryota</taxon>
        <taxon>Viridiplantae</taxon>
        <taxon>Streptophyta</taxon>
        <taxon>Embryophyta</taxon>
        <taxon>Tracheophyta</taxon>
        <taxon>Spermatophyta</taxon>
        <taxon>Magnoliopsida</taxon>
        <taxon>Liliopsida</taxon>
        <taxon>Poales</taxon>
        <taxon>Bromeliaceae</taxon>
        <taxon>Bromelioideae</taxon>
        <taxon>Ananas</taxon>
    </lineage>
</organism>
<sequence>MEGLEGALRPFGFPKGRRRPRIRRALHLRRLVGPSRNIAPGTDQGRDGNQEEMLDLSLVQCNMPWNDRDTTEVMLKTAEVPVIEVDSATDIHSVDFCKDSLTNKARDGGSYLNGHIVTDSSAGPSSASSETSVVPPIECTASWLLPGNVVWAKTACHEWWPAEVMEARVALECTRNYSSRHVLVQLYGSLEHEWVDPDRDLSEFDCCYEERSKNPLKSFQEALKQALCKHSLASSRNSPQRSSPELNNLVEYGKKLDLSECAEEGRGKRKKKRKIHFDELTFTQKSKRKDRRLRIMRGKWKGAQLALVLVLSISLRCQGSKRERDLERGGRKN</sequence>
<evidence type="ECO:0000313" key="3">
    <source>
        <dbReference type="RefSeq" id="XP_020091439.1"/>
    </source>
</evidence>
<evidence type="ECO:0000259" key="1">
    <source>
        <dbReference type="PROSITE" id="PS50812"/>
    </source>
</evidence>
<dbReference type="RefSeq" id="XP_020091439.1">
    <property type="nucleotide sequence ID" value="XM_020235850.1"/>
</dbReference>
<dbReference type="PANTHER" id="PTHR10688">
    <property type="entry name" value="PWWP DOMAIN-CONTAINING PROTEIN"/>
    <property type="match status" value="1"/>
</dbReference>
<dbReference type="OrthoDB" id="5964980at2759"/>
<name>A0A6P5F617_ANACO</name>
<dbReference type="PROSITE" id="PS50812">
    <property type="entry name" value="PWWP"/>
    <property type="match status" value="1"/>
</dbReference>
<accession>A0A6P5F617</accession>
<dbReference type="GeneID" id="109712335"/>
<gene>
    <name evidence="3" type="primary">LOC109712335</name>
</gene>
<dbReference type="SUPFAM" id="SSF63748">
    <property type="entry name" value="Tudor/PWWP/MBT"/>
    <property type="match status" value="1"/>
</dbReference>
<protein>
    <submittedName>
        <fullName evidence="3">Uncharacterized protein LOC109712335 isoform X1</fullName>
    </submittedName>
</protein>
<dbReference type="Proteomes" id="UP000515123">
    <property type="component" value="Linkage group 7"/>
</dbReference>
<feature type="domain" description="PWWP" evidence="1">
    <location>
        <begin position="146"/>
        <end position="206"/>
    </location>
</feature>
<reference evidence="3" key="2">
    <citation type="submission" date="2025-08" db="UniProtKB">
        <authorList>
            <consortium name="RefSeq"/>
        </authorList>
    </citation>
    <scope>IDENTIFICATION</scope>
    <source>
        <tissue evidence="3">Leaf</tissue>
    </source>
</reference>
<dbReference type="Gene3D" id="2.30.30.140">
    <property type="match status" value="1"/>
</dbReference>
<evidence type="ECO:0000313" key="2">
    <source>
        <dbReference type="Proteomes" id="UP000515123"/>
    </source>
</evidence>
<dbReference type="CDD" id="cd05162">
    <property type="entry name" value="PWWP"/>
    <property type="match status" value="1"/>
</dbReference>
<dbReference type="InterPro" id="IPR052657">
    <property type="entry name" value="PDP_family_Arabidopsis"/>
</dbReference>
<dbReference type="AlphaFoldDB" id="A0A6P5F617"/>